<dbReference type="EMBL" id="JANAVB010027633">
    <property type="protein sequence ID" value="KAJ6817693.1"/>
    <property type="molecule type" value="Genomic_DNA"/>
</dbReference>
<protein>
    <submittedName>
        <fullName evidence="1">Uncharacterized protein</fullName>
    </submittedName>
</protein>
<proteinExistence type="predicted"/>
<gene>
    <name evidence="1" type="ORF">M6B38_410345</name>
</gene>
<reference evidence="1" key="1">
    <citation type="journal article" date="2023" name="GigaByte">
        <title>Genome assembly of the bearded iris, Iris pallida Lam.</title>
        <authorList>
            <person name="Bruccoleri R.E."/>
            <person name="Oakeley E.J."/>
            <person name="Faust A.M.E."/>
            <person name="Altorfer M."/>
            <person name="Dessus-Babus S."/>
            <person name="Burckhardt D."/>
            <person name="Oertli M."/>
            <person name="Naumann U."/>
            <person name="Petersen F."/>
            <person name="Wong J."/>
        </authorList>
    </citation>
    <scope>NUCLEOTIDE SEQUENCE</scope>
    <source>
        <strain evidence="1">GSM-AAB239-AS_SAM_17_03QT</strain>
    </source>
</reference>
<reference evidence="1" key="2">
    <citation type="submission" date="2023-04" db="EMBL/GenBank/DDBJ databases">
        <authorList>
            <person name="Bruccoleri R.E."/>
            <person name="Oakeley E.J."/>
            <person name="Faust A.-M."/>
            <person name="Dessus-Babus S."/>
            <person name="Altorfer M."/>
            <person name="Burckhardt D."/>
            <person name="Oertli M."/>
            <person name="Naumann U."/>
            <person name="Petersen F."/>
            <person name="Wong J."/>
        </authorList>
    </citation>
    <scope>NUCLEOTIDE SEQUENCE</scope>
    <source>
        <strain evidence="1">GSM-AAB239-AS_SAM_17_03QT</strain>
        <tissue evidence="1">Leaf</tissue>
    </source>
</reference>
<dbReference type="Proteomes" id="UP001140949">
    <property type="component" value="Unassembled WGS sequence"/>
</dbReference>
<name>A0AAX6FN07_IRIPA</name>
<sequence>MSIPTTMKFIVKGKSVDFRNREGSSPSIPNKKSILFPNYLYSFFHLHPSMVQTKFNIFLINSTLSQKDPN</sequence>
<evidence type="ECO:0000313" key="1">
    <source>
        <dbReference type="EMBL" id="KAJ6817693.1"/>
    </source>
</evidence>
<keyword evidence="2" id="KW-1185">Reference proteome</keyword>
<accession>A0AAX6FN07</accession>
<organism evidence="1 2">
    <name type="scientific">Iris pallida</name>
    <name type="common">Sweet iris</name>
    <dbReference type="NCBI Taxonomy" id="29817"/>
    <lineage>
        <taxon>Eukaryota</taxon>
        <taxon>Viridiplantae</taxon>
        <taxon>Streptophyta</taxon>
        <taxon>Embryophyta</taxon>
        <taxon>Tracheophyta</taxon>
        <taxon>Spermatophyta</taxon>
        <taxon>Magnoliopsida</taxon>
        <taxon>Liliopsida</taxon>
        <taxon>Asparagales</taxon>
        <taxon>Iridaceae</taxon>
        <taxon>Iridoideae</taxon>
        <taxon>Irideae</taxon>
        <taxon>Iris</taxon>
    </lineage>
</organism>
<evidence type="ECO:0000313" key="2">
    <source>
        <dbReference type="Proteomes" id="UP001140949"/>
    </source>
</evidence>
<dbReference type="AlphaFoldDB" id="A0AAX6FN07"/>
<comment type="caution">
    <text evidence="1">The sequence shown here is derived from an EMBL/GenBank/DDBJ whole genome shotgun (WGS) entry which is preliminary data.</text>
</comment>